<feature type="domain" description="Ferritin-like diiron" evidence="10">
    <location>
        <begin position="7"/>
        <end position="128"/>
    </location>
</feature>
<comment type="caution">
    <text evidence="11">The sequence shown here is derived from an EMBL/GenBank/DDBJ whole genome shotgun (WGS) entry which is preliminary data.</text>
</comment>
<dbReference type="InterPro" id="IPR001519">
    <property type="entry name" value="Ferritin"/>
</dbReference>
<reference evidence="11 12" key="1">
    <citation type="journal article" date="2020" name="Nature">
        <title>Six reference-quality genomes reveal evolution of bat adaptations.</title>
        <authorList>
            <person name="Jebb D."/>
            <person name="Huang Z."/>
            <person name="Pippel M."/>
            <person name="Hughes G.M."/>
            <person name="Lavrichenko K."/>
            <person name="Devanna P."/>
            <person name="Winkler S."/>
            <person name="Jermiin L.S."/>
            <person name="Skirmuntt E.C."/>
            <person name="Katzourakis A."/>
            <person name="Burkitt-Gray L."/>
            <person name="Ray D.A."/>
            <person name="Sullivan K.A.M."/>
            <person name="Roscito J.G."/>
            <person name="Kirilenko B.M."/>
            <person name="Davalos L.M."/>
            <person name="Corthals A.P."/>
            <person name="Power M.L."/>
            <person name="Jones G."/>
            <person name="Ransome R.D."/>
            <person name="Dechmann D.K.N."/>
            <person name="Locatelli A.G."/>
            <person name="Puechmaille S.J."/>
            <person name="Fedrigo O."/>
            <person name="Jarvis E.D."/>
            <person name="Hiller M."/>
            <person name="Vernes S.C."/>
            <person name="Myers E.W."/>
            <person name="Teeling E.C."/>
        </authorList>
    </citation>
    <scope>NUCLEOTIDE SEQUENCE [LARGE SCALE GENOMIC DNA]</scope>
    <source>
        <strain evidence="11">MMyoMyo1</strain>
        <tissue evidence="11">Flight muscle</tissue>
    </source>
</reference>
<keyword evidence="4 8" id="KW-0408">Iron</keyword>
<comment type="similarity">
    <text evidence="1 8">Belongs to the ferritin family.</text>
</comment>
<feature type="region of interest" description="Disordered" evidence="9">
    <location>
        <begin position="84"/>
        <end position="111"/>
    </location>
</feature>
<dbReference type="InterPro" id="IPR008331">
    <property type="entry name" value="Ferritin_DPS_dom"/>
</dbReference>
<organism evidence="11 12">
    <name type="scientific">Myotis myotis</name>
    <name type="common">Greater mouse-eared bat</name>
    <name type="synonym">Vespertilio myotis</name>
    <dbReference type="NCBI Taxonomy" id="51298"/>
    <lineage>
        <taxon>Eukaryota</taxon>
        <taxon>Metazoa</taxon>
        <taxon>Chordata</taxon>
        <taxon>Craniata</taxon>
        <taxon>Vertebrata</taxon>
        <taxon>Euteleostomi</taxon>
        <taxon>Mammalia</taxon>
        <taxon>Eutheria</taxon>
        <taxon>Laurasiatheria</taxon>
        <taxon>Chiroptera</taxon>
        <taxon>Yangochiroptera</taxon>
        <taxon>Vespertilionidae</taxon>
        <taxon>Myotis</taxon>
    </lineage>
</organism>
<gene>
    <name evidence="11" type="ORF">mMyoMyo1_008748</name>
</gene>
<accession>A0A7J7UCU0</accession>
<dbReference type="PANTHER" id="PTHR11431">
    <property type="entry name" value="FERRITIN"/>
    <property type="match status" value="1"/>
</dbReference>
<evidence type="ECO:0000256" key="7">
    <source>
        <dbReference type="ARBA" id="ARBA00047045"/>
    </source>
</evidence>
<dbReference type="GO" id="GO:0006879">
    <property type="term" value="P:intracellular iron ion homeostasis"/>
    <property type="evidence" value="ECO:0007669"/>
    <property type="project" value="UniProtKB-KW"/>
</dbReference>
<evidence type="ECO:0000256" key="6">
    <source>
        <dbReference type="ARBA" id="ARBA00045578"/>
    </source>
</evidence>
<dbReference type="GO" id="GO:0008198">
    <property type="term" value="F:ferrous iron binding"/>
    <property type="evidence" value="ECO:0007669"/>
    <property type="project" value="TreeGrafter"/>
</dbReference>
<protein>
    <recommendedName>
        <fullName evidence="8">Ferritin</fullName>
    </recommendedName>
</protein>
<dbReference type="InterPro" id="IPR009078">
    <property type="entry name" value="Ferritin-like_SF"/>
</dbReference>
<comment type="subcellular location">
    <subcellularLocation>
        <location evidence="5">Autolysosome</location>
    </subcellularLocation>
</comment>
<dbReference type="SUPFAM" id="SSF47240">
    <property type="entry name" value="Ferritin-like"/>
    <property type="match status" value="1"/>
</dbReference>
<dbReference type="Proteomes" id="UP000527355">
    <property type="component" value="Unassembled WGS sequence"/>
</dbReference>
<evidence type="ECO:0000256" key="2">
    <source>
        <dbReference type="ARBA" id="ARBA00022434"/>
    </source>
</evidence>
<evidence type="ECO:0000256" key="1">
    <source>
        <dbReference type="ARBA" id="ARBA00007513"/>
    </source>
</evidence>
<dbReference type="PROSITE" id="PS50905">
    <property type="entry name" value="FERRITIN_LIKE"/>
    <property type="match status" value="1"/>
</dbReference>
<dbReference type="GO" id="GO:0008199">
    <property type="term" value="F:ferric iron binding"/>
    <property type="evidence" value="ECO:0007669"/>
    <property type="project" value="InterPro"/>
</dbReference>
<keyword evidence="3 8" id="KW-0479">Metal-binding</keyword>
<evidence type="ECO:0000313" key="11">
    <source>
        <dbReference type="EMBL" id="KAF6310690.1"/>
    </source>
</evidence>
<proteinExistence type="inferred from homology"/>
<evidence type="ECO:0000313" key="12">
    <source>
        <dbReference type="Proteomes" id="UP000527355"/>
    </source>
</evidence>
<comment type="subunit">
    <text evidence="7">Oligomer of 24 subunits. There are two types of subunits: L (light) chain and H (heavy) chain. The major chain can be light or heavy, depending on the species and tissue type. The functional molecule forms a roughly spherical shell with a diameter of 12 nm and contains a central cavity into which the insoluble mineral iron core is deposited. Interacts with NCOA4.</text>
</comment>
<dbReference type="Pfam" id="PF00210">
    <property type="entry name" value="Ferritin"/>
    <property type="match status" value="1"/>
</dbReference>
<evidence type="ECO:0000259" key="10">
    <source>
        <dbReference type="PROSITE" id="PS50905"/>
    </source>
</evidence>
<name>A0A7J7UCU0_MYOMY</name>
<evidence type="ECO:0000256" key="9">
    <source>
        <dbReference type="SAM" id="MobiDB-lite"/>
    </source>
</evidence>
<dbReference type="GO" id="GO:0044754">
    <property type="term" value="C:autolysosome"/>
    <property type="evidence" value="ECO:0007669"/>
    <property type="project" value="UniProtKB-SubCell"/>
</dbReference>
<keyword evidence="2 8" id="KW-0409">Iron storage</keyword>
<dbReference type="InterPro" id="IPR012347">
    <property type="entry name" value="Ferritin-like"/>
</dbReference>
<dbReference type="GO" id="GO:0006826">
    <property type="term" value="P:iron ion transport"/>
    <property type="evidence" value="ECO:0007669"/>
    <property type="project" value="InterPro"/>
</dbReference>
<evidence type="ECO:0000256" key="4">
    <source>
        <dbReference type="ARBA" id="ARBA00023004"/>
    </source>
</evidence>
<keyword evidence="12" id="KW-1185">Reference proteome</keyword>
<evidence type="ECO:0000256" key="3">
    <source>
        <dbReference type="ARBA" id="ARBA00022723"/>
    </source>
</evidence>
<dbReference type="EMBL" id="JABWUV010000013">
    <property type="protein sequence ID" value="KAF6310690.1"/>
    <property type="molecule type" value="Genomic_DNA"/>
</dbReference>
<dbReference type="InterPro" id="IPR009040">
    <property type="entry name" value="Ferritin-like_diiron"/>
</dbReference>
<dbReference type="VEuPathDB" id="HostDB:LOC118655983"/>
<dbReference type="Gene3D" id="1.20.1260.10">
    <property type="match status" value="1"/>
</dbReference>
<evidence type="ECO:0000256" key="5">
    <source>
        <dbReference type="ARBA" id="ARBA00044942"/>
    </source>
</evidence>
<dbReference type="PANTHER" id="PTHR11431:SF47">
    <property type="entry name" value="FERRITIN LIGHT CHAIN"/>
    <property type="match status" value="1"/>
</dbReference>
<dbReference type="AlphaFoldDB" id="A0A7J7UCU0"/>
<comment type="function">
    <text evidence="6">Stores iron in a soluble, non-toxic, readily available form. Important for iron homeostasis. Iron is taken up in the ferrous form and deposited as ferric hydroxides after oxidation. Also plays a role in delivery of iron to cells. Mediates iron uptake in capsule cells of the developing kidney. Delivery to lysosomes by the cargo receptor NCOA4 for autophagic degradation and release or iron.</text>
</comment>
<evidence type="ECO:0000256" key="8">
    <source>
        <dbReference type="RuleBase" id="RU361145"/>
    </source>
</evidence>
<sequence length="128" mass="14195">MRSHIHQNYSTEVEAAANRLASLHLRASHTYLSLGFYFDRDRDDVALKGMGRFFRELTEKKHEGAEHLLKLQNKRGGRILFQDVLKPPQMSGQNSGRHGNHPGLGQEPEPGPFGAAGPGFYLCGPSAL</sequence>